<feature type="region of interest" description="Disordered" evidence="2">
    <location>
        <begin position="1"/>
        <end position="72"/>
    </location>
</feature>
<evidence type="ECO:0000256" key="1">
    <source>
        <dbReference type="SAM" id="Coils"/>
    </source>
</evidence>
<evidence type="ECO:0000313" key="5">
    <source>
        <dbReference type="Proteomes" id="UP000018208"/>
    </source>
</evidence>
<dbReference type="AlphaFoldDB" id="V6LQX6"/>
<proteinExistence type="predicted"/>
<protein>
    <recommendedName>
        <fullName evidence="6">Protein of centriole 5</fullName>
    </recommendedName>
</protein>
<evidence type="ECO:0000313" key="3">
    <source>
        <dbReference type="EMBL" id="EST46106.1"/>
    </source>
</evidence>
<feature type="region of interest" description="Disordered" evidence="2">
    <location>
        <begin position="339"/>
        <end position="373"/>
    </location>
</feature>
<name>V6LQX6_9EUKA</name>
<feature type="compositionally biased region" description="Polar residues" evidence="2">
    <location>
        <begin position="27"/>
        <end position="49"/>
    </location>
</feature>
<sequence>MDFIKAYSSALSSESSKSDRKHDTKVSDNISSTVKSTAQKSKMETNYTPYQPKNPSPNPAKPAQPDQSITASQLQTNPIPKQTSQTQNFGSNNSFTQLFDDAMYVFRKNVVQAIELGITEQIANERSTLTRDIVSLQNRLASSESDNANLRNSNENFQLEITKKNEYLSKMASQLYELRTWRKDSLYGQKVLRAWNTVARHGQRCGIFENLIQDQQNLRRQKELFLKWKSQTFKNKFGVLQEQFQSEISKMAEEREAYFVNERRKYENQIEMLKKEMSTFAVKERKMKDAMKHAFLKGINAISEEATIAMDRSEKYSMPAPMQQMLERTFVDNGGDVNKINEFSDDGEDMRKNGVPQPYGGERGEKSDRSEHQQQQYFSGFDDEIEEQNIQANVKIQQQVQFDHLIQQPMYVASPARPVARHDVSGLDNDRTLSLGKIQDSHKQVPVKSYKAGGAANISQPNLAQRLKNASNTKPHPSSMIYKESIKQMGKKITVEKE</sequence>
<feature type="compositionally biased region" description="Pro residues" evidence="2">
    <location>
        <begin position="52"/>
        <end position="62"/>
    </location>
</feature>
<evidence type="ECO:0000313" key="4">
    <source>
        <dbReference type="EMBL" id="KAH0574387.1"/>
    </source>
</evidence>
<evidence type="ECO:0000256" key="2">
    <source>
        <dbReference type="SAM" id="MobiDB-lite"/>
    </source>
</evidence>
<gene>
    <name evidence="3" type="ORF">SS50377_14100</name>
    <name evidence="4" type="ORF">SS50377_24342</name>
</gene>
<feature type="coiled-coil region" evidence="1">
    <location>
        <begin position="133"/>
        <end position="160"/>
    </location>
</feature>
<dbReference type="Proteomes" id="UP000018208">
    <property type="component" value="Unassembled WGS sequence"/>
</dbReference>
<keyword evidence="5" id="KW-1185">Reference proteome</keyword>
<reference evidence="4" key="2">
    <citation type="submission" date="2020-12" db="EMBL/GenBank/DDBJ databases">
        <title>New Spironucleus salmonicida genome in near-complete chromosomes.</title>
        <authorList>
            <person name="Xu F."/>
            <person name="Kurt Z."/>
            <person name="Jimenez-Gonzalez A."/>
            <person name="Astvaldsson A."/>
            <person name="Andersson J.O."/>
            <person name="Svard S.G."/>
        </authorList>
    </citation>
    <scope>NUCLEOTIDE SEQUENCE</scope>
    <source>
        <strain evidence="4">ATCC 50377</strain>
    </source>
</reference>
<keyword evidence="1" id="KW-0175">Coiled coil</keyword>
<feature type="compositionally biased region" description="Basic and acidic residues" evidence="2">
    <location>
        <begin position="362"/>
        <end position="372"/>
    </location>
</feature>
<accession>V6LQX6</accession>
<dbReference type="EMBL" id="AUWU02000004">
    <property type="protein sequence ID" value="KAH0574387.1"/>
    <property type="molecule type" value="Genomic_DNA"/>
</dbReference>
<evidence type="ECO:0008006" key="6">
    <source>
        <dbReference type="Google" id="ProtNLM"/>
    </source>
</evidence>
<dbReference type="OrthoDB" id="10251874at2759"/>
<reference evidence="3 4" key="1">
    <citation type="journal article" date="2014" name="PLoS Genet.">
        <title>The Genome of Spironucleus salmonicida Highlights a Fish Pathogen Adapted to Fluctuating Environments.</title>
        <authorList>
            <person name="Xu F."/>
            <person name="Jerlstrom-Hultqvist J."/>
            <person name="Einarsson E."/>
            <person name="Astvaldsson A."/>
            <person name="Svard S.G."/>
            <person name="Andersson J.O."/>
        </authorList>
    </citation>
    <scope>NUCLEOTIDE SEQUENCE</scope>
    <source>
        <strain evidence="4">ATCC 50377</strain>
    </source>
</reference>
<dbReference type="EMBL" id="KI546085">
    <property type="protein sequence ID" value="EST46106.1"/>
    <property type="molecule type" value="Genomic_DNA"/>
</dbReference>
<organism evidence="3">
    <name type="scientific">Spironucleus salmonicida</name>
    <dbReference type="NCBI Taxonomy" id="348837"/>
    <lineage>
        <taxon>Eukaryota</taxon>
        <taxon>Metamonada</taxon>
        <taxon>Diplomonadida</taxon>
        <taxon>Hexamitidae</taxon>
        <taxon>Hexamitinae</taxon>
        <taxon>Spironucleus</taxon>
    </lineage>
</organism>
<dbReference type="VEuPathDB" id="GiardiaDB:SS50377_24342"/>
<feature type="compositionally biased region" description="Basic and acidic residues" evidence="2">
    <location>
        <begin position="16"/>
        <end position="26"/>
    </location>
</feature>